<dbReference type="Gene3D" id="1.10.10.2910">
    <property type="match status" value="1"/>
</dbReference>
<keyword evidence="3" id="KW-0614">Plasmid</keyword>
<organism evidence="3 4">
    <name type="scientific">Paenibacillus larvae subsp. larvae</name>
    <dbReference type="NCBI Taxonomy" id="147375"/>
    <lineage>
        <taxon>Bacteria</taxon>
        <taxon>Bacillati</taxon>
        <taxon>Bacillota</taxon>
        <taxon>Bacilli</taxon>
        <taxon>Bacillales</taxon>
        <taxon>Paenibacillaceae</taxon>
        <taxon>Paenibacillus</taxon>
    </lineage>
</organism>
<evidence type="ECO:0000313" key="3">
    <source>
        <dbReference type="EMBL" id="AVF28853.1"/>
    </source>
</evidence>
<dbReference type="AlphaFoldDB" id="A0A2L1U7F5"/>
<evidence type="ECO:0000313" key="4">
    <source>
        <dbReference type="Proteomes" id="UP000239833"/>
    </source>
</evidence>
<dbReference type="EMBL" id="CP019656">
    <property type="protein sequence ID" value="AVF28853.1"/>
    <property type="molecule type" value="Genomic_DNA"/>
</dbReference>
<feature type="region of interest" description="Disordered" evidence="1">
    <location>
        <begin position="332"/>
        <end position="352"/>
    </location>
</feature>
<evidence type="ECO:0000256" key="1">
    <source>
        <dbReference type="SAM" id="MobiDB-lite"/>
    </source>
</evidence>
<dbReference type="Pfam" id="PF08401">
    <property type="entry name" value="ArdcN"/>
    <property type="match status" value="1"/>
</dbReference>
<dbReference type="Proteomes" id="UP000239833">
    <property type="component" value="Plasmid unnamed1"/>
</dbReference>
<sequence length="352" mass="41315">MVTTKANHKYKMATVRKELEKTLERIFQDGEFQRYLAIASRFPKYSINNILMIYQQNPEATMVRGRSAWKEIGRYIKPGEFPIKIFAPQIIKREETKIDPKTGKPVLNEKGEEVKIKKEALRGFRLVDVYDVSQTTGKELVDVRQFIRADLKESNRTQALYEKFKDHLSKKMDVKEEILDDPEVRGYYNNKDHSIRINASTVNTTMKFRTLIHEYAHSQLHHKDKFLDYQKNRGYYEAQAETTAYMVSKYFGIDTEAYSVGYVSTWAKDLGLAKKALTEIQKVANHIIREVDEVNKELALEMEKSVQQDTVSEKDEVMESKKFPQFIKDFFKEPSGKNKKQNKEHSIWDLDR</sequence>
<feature type="domain" description="N-terminal" evidence="2">
    <location>
        <begin position="27"/>
        <end position="123"/>
    </location>
</feature>
<accession>A0A2L1U7F5</accession>
<evidence type="ECO:0000259" key="2">
    <source>
        <dbReference type="Pfam" id="PF08401"/>
    </source>
</evidence>
<dbReference type="InterPro" id="IPR013610">
    <property type="entry name" value="ArdC_N"/>
</dbReference>
<protein>
    <recommendedName>
        <fullName evidence="2">N-terminal domain-containing protein</fullName>
    </recommendedName>
</protein>
<name>A0A2L1U7F5_9BACL</name>
<dbReference type="RefSeq" id="WP_104932866.1">
    <property type="nucleotide sequence ID" value="NZ_CP019656.1"/>
</dbReference>
<geneLocation type="plasmid" evidence="3">
    <name>unnamed1</name>
</geneLocation>
<dbReference type="GO" id="GO:0003697">
    <property type="term" value="F:single-stranded DNA binding"/>
    <property type="evidence" value="ECO:0007669"/>
    <property type="project" value="InterPro"/>
</dbReference>
<gene>
    <name evidence="3" type="ORF">ERICIII_04850</name>
</gene>
<proteinExistence type="predicted"/>
<reference evidence="4" key="1">
    <citation type="submission" date="2017-02" db="EMBL/GenBank/DDBJ databases">
        <title>Delineation of Paenibacillus larvae strains originating from foulbrood outbreaks.</title>
        <authorList>
            <person name="Beims H."/>
            <person name="Bunk B."/>
            <person name="Sproeer C."/>
            <person name="Mohr K.I."/>
            <person name="Pradella S."/>
            <person name="Guenther G."/>
            <person name="Rohde M."/>
            <person name="von der Ohe W."/>
            <person name="Steinert M."/>
        </authorList>
    </citation>
    <scope>NUCLEOTIDE SEQUENCE [LARGE SCALE GENOMIC DNA]</scope>
    <source>
        <strain evidence="4">Eric_III</strain>
        <plasmid evidence="4">Plasmid unnamed1</plasmid>
    </source>
</reference>